<accession>A0ABY7SLA1</accession>
<protein>
    <recommendedName>
        <fullName evidence="4">DUF1521 domain-containing protein</fullName>
    </recommendedName>
</protein>
<keyword evidence="3" id="KW-1185">Reference proteome</keyword>
<feature type="region of interest" description="Disordered" evidence="1">
    <location>
        <begin position="213"/>
        <end position="304"/>
    </location>
</feature>
<proteinExistence type="predicted"/>
<reference evidence="2 3" key="1">
    <citation type="submission" date="2021-01" db="EMBL/GenBank/DDBJ databases">
        <title>Biogeographic distribution of Paracoccus.</title>
        <authorList>
            <person name="Hollensteiner J."/>
            <person name="Leineberger J."/>
            <person name="Brinkhoff T."/>
            <person name="Daniel R."/>
        </authorList>
    </citation>
    <scope>NUCLEOTIDE SEQUENCE [LARGE SCALE GENOMIC DNA]</scope>
    <source>
        <strain evidence="2 3">KCTC 22803</strain>
    </source>
</reference>
<feature type="compositionally biased region" description="Basic and acidic residues" evidence="1">
    <location>
        <begin position="295"/>
        <end position="304"/>
    </location>
</feature>
<evidence type="ECO:0000313" key="2">
    <source>
        <dbReference type="EMBL" id="WCR07586.1"/>
    </source>
</evidence>
<dbReference type="RefSeq" id="WP_271884685.1">
    <property type="nucleotide sequence ID" value="NZ_CP067136.1"/>
</dbReference>
<name>A0ABY7SLA1_9RHOB</name>
<organism evidence="2 3">
    <name type="scientific">Paracoccus fistulariae</name>
    <dbReference type="NCBI Taxonomy" id="658446"/>
    <lineage>
        <taxon>Bacteria</taxon>
        <taxon>Pseudomonadati</taxon>
        <taxon>Pseudomonadota</taxon>
        <taxon>Alphaproteobacteria</taxon>
        <taxon>Rhodobacterales</taxon>
        <taxon>Paracoccaceae</taxon>
        <taxon>Paracoccus</taxon>
    </lineage>
</organism>
<gene>
    <name evidence="2" type="ORF">JHX87_01675</name>
</gene>
<dbReference type="EMBL" id="CP067136">
    <property type="protein sequence ID" value="WCR07586.1"/>
    <property type="molecule type" value="Genomic_DNA"/>
</dbReference>
<evidence type="ECO:0000256" key="1">
    <source>
        <dbReference type="SAM" id="MobiDB-lite"/>
    </source>
</evidence>
<evidence type="ECO:0008006" key="4">
    <source>
        <dbReference type="Google" id="ProtNLM"/>
    </source>
</evidence>
<dbReference type="Proteomes" id="UP001219349">
    <property type="component" value="Chromosome"/>
</dbReference>
<sequence>MAENKQQDQDVKNAGKVYTVATDGPDITDFDPAVDRLDFGENSVHAMIMTETTEGETAIFNPWNAGSQIIKGISMKDLPIEALGVVQNEHMREDVGGALSWEQGKGPRDEDTTYILSHQMDKTTEITDFNPATDKISFLYYGSRENVSVQQDGGDLVIANTATGQSFVFKGVELASMKRSQLEFHHDQIMEDGLASNFGLTSADVTMVSREGLLTPDGGGRSTDGHQTQEGSDELIGAGTLGADADDFRFSAAASPQEDPAGDDLPMRVAEAGAQEDPALASDGQEAEGNWADWLQDRGSDLDF</sequence>
<evidence type="ECO:0000313" key="3">
    <source>
        <dbReference type="Proteomes" id="UP001219349"/>
    </source>
</evidence>